<sequence length="319" mass="34901">MALVRILGRDNGAGLSRDMQLVSSLVERAGHDVEVVGFGNEKGVRMLREAGMWIARGWRGRADVQISLEHLYPLSLGLGRRNLLMPNPEWFRDKWRPVLPRLDGVLCKTRHAERIFGALGCATRFVGFTSEDRLDADVARTDTFLHLAGRSPVKGTEAVLEAWRRHPEWPTLVVVQGPRYARPGAPADNIDHRIGRIDDAELRRLQNACRFHIAPSEAEGFGHCLMEAMSVGAVVITVDGEPMNELVDATTGVLVTAARTGTLGLARSFHVAPAAVEQAVEQVLAMAPAERAALGQRARTRFEDGDAAFRAGFAAATME</sequence>
<organism evidence="3 4">
    <name type="scientific">Novilysobacter luteus</name>
    <dbReference type="NCBI Taxonomy" id="2822368"/>
    <lineage>
        <taxon>Bacteria</taxon>
        <taxon>Pseudomonadati</taxon>
        <taxon>Pseudomonadota</taxon>
        <taxon>Gammaproteobacteria</taxon>
        <taxon>Lysobacterales</taxon>
        <taxon>Lysobacteraceae</taxon>
        <taxon>Novilysobacter</taxon>
    </lineage>
</organism>
<dbReference type="PANTHER" id="PTHR46401:SF2">
    <property type="entry name" value="GLYCOSYLTRANSFERASE WBBK-RELATED"/>
    <property type="match status" value="1"/>
</dbReference>
<gene>
    <name evidence="3" type="ORF">LYB30171_00251</name>
</gene>
<dbReference type="RefSeq" id="WP_215219280.1">
    <property type="nucleotide sequence ID" value="NZ_OU015430.1"/>
</dbReference>
<reference evidence="3 4" key="1">
    <citation type="submission" date="2021-04" db="EMBL/GenBank/DDBJ databases">
        <authorList>
            <person name="Rodrigo-Torres L."/>
            <person name="Arahal R. D."/>
            <person name="Lucena T."/>
        </authorList>
    </citation>
    <scope>NUCLEOTIDE SEQUENCE [LARGE SCALE GENOMIC DNA]</scope>
    <source>
        <strain evidence="3 4">CECT 30171</strain>
    </source>
</reference>
<proteinExistence type="predicted"/>
<dbReference type="EMBL" id="OU015430">
    <property type="protein sequence ID" value="CAG4968350.1"/>
    <property type="molecule type" value="Genomic_DNA"/>
</dbReference>
<evidence type="ECO:0000313" key="4">
    <source>
        <dbReference type="Proteomes" id="UP000680116"/>
    </source>
</evidence>
<accession>A0ABM8UCC0</accession>
<dbReference type="Proteomes" id="UP000680116">
    <property type="component" value="Chromosome"/>
</dbReference>
<keyword evidence="1" id="KW-0808">Transferase</keyword>
<dbReference type="Gene3D" id="3.40.50.2000">
    <property type="entry name" value="Glycogen Phosphorylase B"/>
    <property type="match status" value="1"/>
</dbReference>
<dbReference type="InterPro" id="IPR001296">
    <property type="entry name" value="Glyco_trans_1"/>
</dbReference>
<protein>
    <recommendedName>
        <fullName evidence="2">Glycosyl transferase family 1 domain-containing protein</fullName>
    </recommendedName>
</protein>
<evidence type="ECO:0000313" key="3">
    <source>
        <dbReference type="EMBL" id="CAG4968350.1"/>
    </source>
</evidence>
<feature type="domain" description="Glycosyl transferase family 1" evidence="2">
    <location>
        <begin position="144"/>
        <end position="256"/>
    </location>
</feature>
<name>A0ABM8UCC0_9GAMM</name>
<dbReference type="SUPFAM" id="SSF53756">
    <property type="entry name" value="UDP-Glycosyltransferase/glycogen phosphorylase"/>
    <property type="match status" value="1"/>
</dbReference>
<keyword evidence="4" id="KW-1185">Reference proteome</keyword>
<dbReference type="PANTHER" id="PTHR46401">
    <property type="entry name" value="GLYCOSYLTRANSFERASE WBBK-RELATED"/>
    <property type="match status" value="1"/>
</dbReference>
<dbReference type="Pfam" id="PF00534">
    <property type="entry name" value="Glycos_transf_1"/>
    <property type="match status" value="1"/>
</dbReference>
<evidence type="ECO:0000259" key="2">
    <source>
        <dbReference type="Pfam" id="PF00534"/>
    </source>
</evidence>
<evidence type="ECO:0000256" key="1">
    <source>
        <dbReference type="ARBA" id="ARBA00022679"/>
    </source>
</evidence>